<dbReference type="Gene3D" id="3.40.50.1820">
    <property type="entry name" value="alpha/beta hydrolase"/>
    <property type="match status" value="1"/>
</dbReference>
<dbReference type="AlphaFoldDB" id="B6JB32"/>
<dbReference type="InterPro" id="IPR049492">
    <property type="entry name" value="BD-FAE-like_dom"/>
</dbReference>
<dbReference type="HOGENOM" id="CLU_012494_4_7_5"/>
<feature type="domain" description="BD-FAE-like" evidence="2">
    <location>
        <begin position="66"/>
        <end position="157"/>
    </location>
</feature>
<dbReference type="KEGG" id="oca:OCAR_4970"/>
<dbReference type="Pfam" id="PF20434">
    <property type="entry name" value="BD-FAE"/>
    <property type="match status" value="1"/>
</dbReference>
<dbReference type="Proteomes" id="UP000007730">
    <property type="component" value="Chromosome"/>
</dbReference>
<reference evidence="3 4" key="1">
    <citation type="journal article" date="2011" name="J. Bacteriol.">
        <title>Complete genome sequences of the chemolithoautotrophic Oligotropha carboxidovorans strains OM4 and OM5.</title>
        <authorList>
            <person name="Volland S."/>
            <person name="Rachinger M."/>
            <person name="Strittmatter A."/>
            <person name="Daniel R."/>
            <person name="Gottschalk G."/>
            <person name="Meyer O."/>
        </authorList>
    </citation>
    <scope>NUCLEOTIDE SEQUENCE [LARGE SCALE GENOMIC DNA]</scope>
    <source>
        <strain evidence="4">ATCC 49405 / DSM 1227 / KCTC 32145 / OM5</strain>
    </source>
</reference>
<dbReference type="SUPFAM" id="SSF53474">
    <property type="entry name" value="alpha/beta-Hydrolases"/>
    <property type="match status" value="1"/>
</dbReference>
<protein>
    <submittedName>
        <fullName evidence="3">Putative hydrolase</fullName>
    </submittedName>
</protein>
<dbReference type="PANTHER" id="PTHR48081:SF33">
    <property type="entry name" value="KYNURENINE FORMAMIDASE"/>
    <property type="match status" value="1"/>
</dbReference>
<dbReference type="KEGG" id="ocg:OCA5_c29890"/>
<proteinExistence type="predicted"/>
<dbReference type="OrthoDB" id="9771666at2"/>
<organism evidence="3 4">
    <name type="scientific">Afipia carboxidovorans (strain ATCC 49405 / DSM 1227 / KCTC 32145 / OM5)</name>
    <name type="common">Oligotropha carboxidovorans</name>
    <dbReference type="NCBI Taxonomy" id="504832"/>
    <lineage>
        <taxon>Bacteria</taxon>
        <taxon>Pseudomonadati</taxon>
        <taxon>Pseudomonadota</taxon>
        <taxon>Alphaproteobacteria</taxon>
        <taxon>Hyphomicrobiales</taxon>
        <taxon>Nitrobacteraceae</taxon>
        <taxon>Afipia</taxon>
    </lineage>
</organism>
<evidence type="ECO:0000313" key="4">
    <source>
        <dbReference type="Proteomes" id="UP000007730"/>
    </source>
</evidence>
<dbReference type="STRING" id="504832.OCA5_c29890"/>
<dbReference type="InterPro" id="IPR029058">
    <property type="entry name" value="AB_hydrolase_fold"/>
</dbReference>
<gene>
    <name evidence="3" type="ordered locus">OCA5_c29890</name>
</gene>
<evidence type="ECO:0000313" key="3">
    <source>
        <dbReference type="EMBL" id="AEI07676.1"/>
    </source>
</evidence>
<dbReference type="PANTHER" id="PTHR48081">
    <property type="entry name" value="AB HYDROLASE SUPERFAMILY PROTEIN C4A8.06C"/>
    <property type="match status" value="1"/>
</dbReference>
<name>B6JB32_AFIC5</name>
<keyword evidence="1 3" id="KW-0378">Hydrolase</keyword>
<keyword evidence="4" id="KW-1185">Reference proteome</keyword>
<dbReference type="RefSeq" id="WP_012562136.1">
    <property type="nucleotide sequence ID" value="NC_011386.1"/>
</dbReference>
<dbReference type="GO" id="GO:0016787">
    <property type="term" value="F:hydrolase activity"/>
    <property type="evidence" value="ECO:0007669"/>
    <property type="project" value="UniProtKB-KW"/>
</dbReference>
<evidence type="ECO:0000256" key="1">
    <source>
        <dbReference type="ARBA" id="ARBA00022801"/>
    </source>
</evidence>
<dbReference type="InterPro" id="IPR050300">
    <property type="entry name" value="GDXG_lipolytic_enzyme"/>
</dbReference>
<evidence type="ECO:0000259" key="2">
    <source>
        <dbReference type="Pfam" id="PF20434"/>
    </source>
</evidence>
<sequence>MSVYRGFTQDELDSQYNVRNGIPDYLDIFERWARESAEFRAQARHYFELTYGSNPAQKIDLFLSGRDNAPLVVFIHGGYWHSLDKSDFSYIARPYIDAGLNFATINYRLAPSVKMEAIVSDVRNALLFLHNTGGCYGYAWKHIYVTGSSAGGHLTATALSTDWVRYGVPPDLVRGGCALSGLYDLEPILLSYLNDKVQLDRQDVRDFSPIQNLPRKASPLLLAVGGDESDEFQRQQANYFAAWQSAGLSVEVIEQTNGHHFDMCDRLGDRDNVIFKAVMAMVNEDKAKSSGTDFSEQPAE</sequence>
<dbReference type="EMBL" id="CP002826">
    <property type="protein sequence ID" value="AEI07676.1"/>
    <property type="molecule type" value="Genomic_DNA"/>
</dbReference>
<dbReference type="eggNOG" id="COG0657">
    <property type="taxonomic scope" value="Bacteria"/>
</dbReference>
<accession>B6JB32</accession>